<dbReference type="Proteomes" id="UP000241201">
    <property type="component" value="Unassembled WGS sequence"/>
</dbReference>
<proteinExistence type="predicted"/>
<dbReference type="InterPro" id="IPR004843">
    <property type="entry name" value="Calcineurin-like_PHP"/>
</dbReference>
<dbReference type="PANTHER" id="PTHR42850:SF4">
    <property type="entry name" value="ZINC-DEPENDENT ENDOPOLYPHOSPHATASE"/>
    <property type="match status" value="1"/>
</dbReference>
<evidence type="ECO:0000256" key="1">
    <source>
        <dbReference type="ARBA" id="ARBA00022443"/>
    </source>
</evidence>
<dbReference type="GO" id="GO:0016791">
    <property type="term" value="F:phosphatase activity"/>
    <property type="evidence" value="ECO:0007669"/>
    <property type="project" value="TreeGrafter"/>
</dbReference>
<dbReference type="Gene3D" id="3.60.21.10">
    <property type="match status" value="1"/>
</dbReference>
<dbReference type="SUPFAM" id="SSF50044">
    <property type="entry name" value="SH3-domain"/>
    <property type="match status" value="1"/>
</dbReference>
<dbReference type="GeneID" id="77471091"/>
<organism evidence="3 4">
    <name type="scientific">Faecalibacillus faecis</name>
    <dbReference type="NCBI Taxonomy" id="1982628"/>
    <lineage>
        <taxon>Bacteria</taxon>
        <taxon>Bacillati</taxon>
        <taxon>Bacillota</taxon>
        <taxon>Erysipelotrichia</taxon>
        <taxon>Erysipelotrichales</taxon>
        <taxon>Coprobacillaceae</taxon>
        <taxon>Faecalibacillus</taxon>
    </lineage>
</organism>
<dbReference type="GO" id="GO:0110154">
    <property type="term" value="P:RNA decapping"/>
    <property type="evidence" value="ECO:0007669"/>
    <property type="project" value="TreeGrafter"/>
</dbReference>
<feature type="domain" description="SH3" evidence="2">
    <location>
        <begin position="316"/>
        <end position="368"/>
    </location>
</feature>
<dbReference type="PROSITE" id="PS50002">
    <property type="entry name" value="SH3"/>
    <property type="match status" value="1"/>
</dbReference>
<dbReference type="PANTHER" id="PTHR42850">
    <property type="entry name" value="METALLOPHOSPHOESTERASE"/>
    <property type="match status" value="1"/>
</dbReference>
<accession>A0A2T3FXR4</accession>
<dbReference type="InterPro" id="IPR050126">
    <property type="entry name" value="Ap4A_hydrolase"/>
</dbReference>
<protein>
    <submittedName>
        <fullName evidence="3">Serine/threonine protein phosphatase</fullName>
    </submittedName>
</protein>
<dbReference type="InterPro" id="IPR036028">
    <property type="entry name" value="SH3-like_dom_sf"/>
</dbReference>
<dbReference type="GO" id="GO:0008803">
    <property type="term" value="F:bis(5'-nucleosyl)-tetraphosphatase (symmetrical) activity"/>
    <property type="evidence" value="ECO:0007669"/>
    <property type="project" value="TreeGrafter"/>
</dbReference>
<comment type="caution">
    <text evidence="3">The sequence shown here is derived from an EMBL/GenBank/DDBJ whole genome shotgun (WGS) entry which is preliminary data.</text>
</comment>
<dbReference type="GO" id="GO:0005737">
    <property type="term" value="C:cytoplasm"/>
    <property type="evidence" value="ECO:0007669"/>
    <property type="project" value="TreeGrafter"/>
</dbReference>
<reference evidence="4" key="1">
    <citation type="submission" date="2018-03" db="EMBL/GenBank/DDBJ databases">
        <title>Lachnoclostridium SNUG30370 gen.nov., sp.nov., isolated from human faeces.</title>
        <authorList>
            <person name="Seo B."/>
            <person name="Jeon K."/>
            <person name="Ko G."/>
        </authorList>
    </citation>
    <scope>NUCLEOTIDE SEQUENCE [LARGE SCALE GENOMIC DNA]</scope>
    <source>
        <strain evidence="4">SNUG30370</strain>
    </source>
</reference>
<keyword evidence="4" id="KW-1185">Reference proteome</keyword>
<dbReference type="InterPro" id="IPR001452">
    <property type="entry name" value="SH3_domain"/>
</dbReference>
<sequence>MIEIKHEKLNIKGKYRCIVISDIHSHLERFQQILKEVDYTTNDYLIINGDFVEKGTQAIETVHYLQYLQQQSKRVYVLLGNCEYALDALINEDRLCQEMLHYLRKIGKSGMIDQIVFQKHLDLKKENPKLLQKIVRDSLKNELTYLQSLPTSLETNDFLCIHAGIEKKKDWQDAPLSSFIEKRDFQKVGHCLDKYVIVGHLPTSNFYKNQINNDICFDEDKKIISIDGGTGVKFISQLNALIIEKDDQGLHFKQHEVQPLPVYQIKKDYFVEKKEIHKVAWPHFEIEILEKKDEFSLCRVLDKNDILWIKNEFIYEKKKHYYCLDDYIDAFLSVKKGELIKVVGIYHNWAYIKYKNEIGWIPIKILDE</sequence>
<dbReference type="AlphaFoldDB" id="A0A2T3FXR4"/>
<keyword evidence="1" id="KW-0728">SH3 domain</keyword>
<dbReference type="RefSeq" id="WP_106988166.1">
    <property type="nucleotide sequence ID" value="NZ_JADPLM010000024.1"/>
</dbReference>
<dbReference type="SUPFAM" id="SSF56300">
    <property type="entry name" value="Metallo-dependent phosphatases"/>
    <property type="match status" value="1"/>
</dbReference>
<evidence type="ECO:0000259" key="2">
    <source>
        <dbReference type="PROSITE" id="PS50002"/>
    </source>
</evidence>
<dbReference type="Pfam" id="PF07653">
    <property type="entry name" value="SH3_2"/>
    <property type="match status" value="1"/>
</dbReference>
<dbReference type="InterPro" id="IPR029052">
    <property type="entry name" value="Metallo-depent_PP-like"/>
</dbReference>
<gene>
    <name evidence="3" type="ORF">C7U55_08310</name>
</gene>
<name>A0A2T3FXR4_9FIRM</name>
<dbReference type="Pfam" id="PF00149">
    <property type="entry name" value="Metallophos"/>
    <property type="match status" value="1"/>
</dbReference>
<evidence type="ECO:0000313" key="3">
    <source>
        <dbReference type="EMBL" id="PST40056.1"/>
    </source>
</evidence>
<evidence type="ECO:0000313" key="4">
    <source>
        <dbReference type="Proteomes" id="UP000241201"/>
    </source>
</evidence>
<dbReference type="EMBL" id="PYLP01000009">
    <property type="protein sequence ID" value="PST40056.1"/>
    <property type="molecule type" value="Genomic_DNA"/>
</dbReference>